<feature type="compositionally biased region" description="Basic and acidic residues" evidence="1">
    <location>
        <begin position="33"/>
        <end position="47"/>
    </location>
</feature>
<name>A0A4Z2EH34_9TELE</name>
<gene>
    <name evidence="2" type="ORF">EYF80_061808</name>
</gene>
<protein>
    <submittedName>
        <fullName evidence="2">Uncharacterized protein</fullName>
    </submittedName>
</protein>
<evidence type="ECO:0000313" key="3">
    <source>
        <dbReference type="Proteomes" id="UP000314294"/>
    </source>
</evidence>
<proteinExistence type="predicted"/>
<accession>A0A4Z2EH34</accession>
<dbReference type="EMBL" id="SRLO01007369">
    <property type="protein sequence ID" value="TNN28045.1"/>
    <property type="molecule type" value="Genomic_DNA"/>
</dbReference>
<feature type="compositionally biased region" description="Low complexity" evidence="1">
    <location>
        <begin position="59"/>
        <end position="69"/>
    </location>
</feature>
<evidence type="ECO:0000256" key="1">
    <source>
        <dbReference type="SAM" id="MobiDB-lite"/>
    </source>
</evidence>
<dbReference type="Proteomes" id="UP000314294">
    <property type="component" value="Unassembled WGS sequence"/>
</dbReference>
<evidence type="ECO:0000313" key="2">
    <source>
        <dbReference type="EMBL" id="TNN28045.1"/>
    </source>
</evidence>
<organism evidence="2 3">
    <name type="scientific">Liparis tanakae</name>
    <name type="common">Tanaka's snailfish</name>
    <dbReference type="NCBI Taxonomy" id="230148"/>
    <lineage>
        <taxon>Eukaryota</taxon>
        <taxon>Metazoa</taxon>
        <taxon>Chordata</taxon>
        <taxon>Craniata</taxon>
        <taxon>Vertebrata</taxon>
        <taxon>Euteleostomi</taxon>
        <taxon>Actinopterygii</taxon>
        <taxon>Neopterygii</taxon>
        <taxon>Teleostei</taxon>
        <taxon>Neoteleostei</taxon>
        <taxon>Acanthomorphata</taxon>
        <taxon>Eupercaria</taxon>
        <taxon>Perciformes</taxon>
        <taxon>Cottioidei</taxon>
        <taxon>Cottales</taxon>
        <taxon>Liparidae</taxon>
        <taxon>Liparis</taxon>
    </lineage>
</organism>
<sequence length="126" mass="13767">MSPFILPRCPTCSSSRGVTTSSTIHPGLLKEDYNEHNEHNEHNELNHPSRAPGGGSLGGAMLRSGRAARSRAAQQQACLAAASRGQRPALLGGADAEGRLGDEHIFLSLILWRYKMDFVWLPEYEL</sequence>
<keyword evidence="3" id="KW-1185">Reference proteome</keyword>
<reference evidence="2 3" key="1">
    <citation type="submission" date="2019-03" db="EMBL/GenBank/DDBJ databases">
        <title>First draft genome of Liparis tanakae, snailfish: a comprehensive survey of snailfish specific genes.</title>
        <authorList>
            <person name="Kim W."/>
            <person name="Song I."/>
            <person name="Jeong J.-H."/>
            <person name="Kim D."/>
            <person name="Kim S."/>
            <person name="Ryu S."/>
            <person name="Song J.Y."/>
            <person name="Lee S.K."/>
        </authorList>
    </citation>
    <scope>NUCLEOTIDE SEQUENCE [LARGE SCALE GENOMIC DNA]</scope>
    <source>
        <tissue evidence="2">Muscle</tissue>
    </source>
</reference>
<dbReference type="AlphaFoldDB" id="A0A4Z2EH34"/>
<feature type="region of interest" description="Disordered" evidence="1">
    <location>
        <begin position="33"/>
        <end position="69"/>
    </location>
</feature>
<comment type="caution">
    <text evidence="2">The sequence shown here is derived from an EMBL/GenBank/DDBJ whole genome shotgun (WGS) entry which is preliminary data.</text>
</comment>